<dbReference type="NCBIfam" id="TIGR00444">
    <property type="entry name" value="mazG"/>
    <property type="match status" value="1"/>
</dbReference>
<protein>
    <submittedName>
        <fullName evidence="2">Nucleoside triphosphate pyrophosphohydrolase</fullName>
        <ecNumber evidence="2">3.6.1.9</ecNumber>
    </submittedName>
</protein>
<dbReference type="InterPro" id="IPR004518">
    <property type="entry name" value="MazG-like_dom"/>
</dbReference>
<dbReference type="PANTHER" id="PTHR30522">
    <property type="entry name" value="NUCLEOSIDE TRIPHOSPHATE PYROPHOSPHOHYDROLASE"/>
    <property type="match status" value="1"/>
</dbReference>
<name>A0ABV8QH09_9GAMM</name>
<keyword evidence="3" id="KW-1185">Reference proteome</keyword>
<dbReference type="PANTHER" id="PTHR30522:SF0">
    <property type="entry name" value="NUCLEOSIDE TRIPHOSPHATE PYROPHOSPHOHYDROLASE"/>
    <property type="match status" value="1"/>
</dbReference>
<dbReference type="GO" id="GO:0047429">
    <property type="term" value="F:nucleoside triphosphate diphosphatase activity"/>
    <property type="evidence" value="ECO:0007669"/>
    <property type="project" value="UniProtKB-EC"/>
</dbReference>
<dbReference type="NCBIfam" id="NF007113">
    <property type="entry name" value="PRK09562.1"/>
    <property type="match status" value="1"/>
</dbReference>
<dbReference type="CDD" id="cd11528">
    <property type="entry name" value="NTP-PPase_MazG_Nterm"/>
    <property type="match status" value="1"/>
</dbReference>
<organism evidence="2 3">
    <name type="scientific">Marinobacter lacisalsi</name>
    <dbReference type="NCBI Taxonomy" id="475979"/>
    <lineage>
        <taxon>Bacteria</taxon>
        <taxon>Pseudomonadati</taxon>
        <taxon>Pseudomonadota</taxon>
        <taxon>Gammaproteobacteria</taxon>
        <taxon>Pseudomonadales</taxon>
        <taxon>Marinobacteraceae</taxon>
        <taxon>Marinobacter</taxon>
    </lineage>
</organism>
<feature type="domain" description="NTP pyrophosphohydrolase MazG-like" evidence="1">
    <location>
        <begin position="36"/>
        <end position="109"/>
    </location>
</feature>
<dbReference type="InterPro" id="IPR011551">
    <property type="entry name" value="NTP_PyrPHydrolase_MazG"/>
</dbReference>
<gene>
    <name evidence="2" type="primary">mazG</name>
    <name evidence="2" type="ORF">ACFOZ5_04780</name>
</gene>
<dbReference type="CDD" id="cd11529">
    <property type="entry name" value="NTP-PPase_MazG_Cterm"/>
    <property type="match status" value="1"/>
</dbReference>
<evidence type="ECO:0000313" key="3">
    <source>
        <dbReference type="Proteomes" id="UP001595798"/>
    </source>
</evidence>
<evidence type="ECO:0000259" key="1">
    <source>
        <dbReference type="Pfam" id="PF03819"/>
    </source>
</evidence>
<sequence>MSDSSDDMKSYTIDDLKTLMARLRDPDTGCPWDTKQTFRTIVPHTLEEAHEVADTIERQDYGHLKEELGDLLFQVIFYSQMGHEQQLFDFDAVVHTLVQKLLRRHPHVFPEGTLESRVDPDNRPSDEWIAASWERIKAEERAEKGEVSSGQSASRLDDIPASLPALTRADKLQRRAARYGFDWPDIGPVFDKLEEEIGELKDAWQNAQQDPAAQDEVEDELGDLMFVCVNLARFLKVNPDQALRRSNRKFEARFQAIEAILQAQDRTMEDETLDALDEIWNSVKGVERSRSE</sequence>
<dbReference type="Gene3D" id="1.10.287.1080">
    <property type="entry name" value="MazG-like"/>
    <property type="match status" value="2"/>
</dbReference>
<dbReference type="SUPFAM" id="SSF101386">
    <property type="entry name" value="all-alpha NTP pyrophosphatases"/>
    <property type="match status" value="2"/>
</dbReference>
<dbReference type="EC" id="3.6.1.9" evidence="2"/>
<proteinExistence type="predicted"/>
<dbReference type="Proteomes" id="UP001595798">
    <property type="component" value="Unassembled WGS sequence"/>
</dbReference>
<dbReference type="EMBL" id="JBHSDI010000007">
    <property type="protein sequence ID" value="MFC4258349.1"/>
    <property type="molecule type" value="Genomic_DNA"/>
</dbReference>
<dbReference type="InterPro" id="IPR048015">
    <property type="entry name" value="NTP-PPase_MazG-like_N"/>
</dbReference>
<keyword evidence="2" id="KW-0378">Hydrolase</keyword>
<reference evidence="3" key="1">
    <citation type="journal article" date="2019" name="Int. J. Syst. Evol. Microbiol.">
        <title>The Global Catalogue of Microorganisms (GCM) 10K type strain sequencing project: providing services to taxonomists for standard genome sequencing and annotation.</title>
        <authorList>
            <consortium name="The Broad Institute Genomics Platform"/>
            <consortium name="The Broad Institute Genome Sequencing Center for Infectious Disease"/>
            <person name="Wu L."/>
            <person name="Ma J."/>
        </authorList>
    </citation>
    <scope>NUCLEOTIDE SEQUENCE [LARGE SCALE GENOMIC DNA]</scope>
    <source>
        <strain evidence="3">CECT 7297</strain>
    </source>
</reference>
<comment type="caution">
    <text evidence="2">The sequence shown here is derived from an EMBL/GenBank/DDBJ whole genome shotgun (WGS) entry which is preliminary data.</text>
</comment>
<feature type="domain" description="NTP pyrophosphohydrolase MazG-like" evidence="1">
    <location>
        <begin position="192"/>
        <end position="253"/>
    </location>
</feature>
<dbReference type="RefSeq" id="WP_379885825.1">
    <property type="nucleotide sequence ID" value="NZ_JBHSDI010000007.1"/>
</dbReference>
<evidence type="ECO:0000313" key="2">
    <source>
        <dbReference type="EMBL" id="MFC4258349.1"/>
    </source>
</evidence>
<dbReference type="InterPro" id="IPR048011">
    <property type="entry name" value="NTP-PPase_MazG-like_C"/>
</dbReference>
<dbReference type="Pfam" id="PF03819">
    <property type="entry name" value="MazG"/>
    <property type="match status" value="2"/>
</dbReference>
<accession>A0ABV8QH09</accession>